<feature type="modified residue" description="4-aspartylphosphate" evidence="2">
    <location>
        <position position="57"/>
    </location>
</feature>
<evidence type="ECO:0000313" key="4">
    <source>
        <dbReference type="EMBL" id="ASV74506.1"/>
    </source>
</evidence>
<evidence type="ECO:0000259" key="3">
    <source>
        <dbReference type="PROSITE" id="PS50110"/>
    </source>
</evidence>
<dbReference type="SMART" id="SM00448">
    <property type="entry name" value="REC"/>
    <property type="match status" value="1"/>
</dbReference>
<dbReference type="PROSITE" id="PS50110">
    <property type="entry name" value="RESPONSE_REGULATORY"/>
    <property type="match status" value="1"/>
</dbReference>
<protein>
    <submittedName>
        <fullName evidence="4">Response regulator</fullName>
    </submittedName>
</protein>
<dbReference type="Gene3D" id="3.40.50.2300">
    <property type="match status" value="1"/>
</dbReference>
<dbReference type="EMBL" id="CP018477">
    <property type="protein sequence ID" value="ASV74506.1"/>
    <property type="molecule type" value="Genomic_DNA"/>
</dbReference>
<proteinExistence type="predicted"/>
<dbReference type="SUPFAM" id="SSF52172">
    <property type="entry name" value="CheY-like"/>
    <property type="match status" value="1"/>
</dbReference>
<dbReference type="InterPro" id="IPR050595">
    <property type="entry name" value="Bact_response_regulator"/>
</dbReference>
<reference evidence="4 5" key="1">
    <citation type="journal article" name="Front. Microbiol.">
        <title>Sugar Metabolism of the First Thermophilic Planctomycete Thermogutta terrifontis: Comparative Genomic and Transcriptomic Approaches.</title>
        <authorList>
            <person name="Elcheninov A.G."/>
            <person name="Menzel P."/>
            <person name="Gudbergsdottir S.R."/>
            <person name="Slesarev A.I."/>
            <person name="Kadnikov V.V."/>
            <person name="Krogh A."/>
            <person name="Bonch-Osmolovskaya E.A."/>
            <person name="Peng X."/>
            <person name="Kublanov I.V."/>
        </authorList>
    </citation>
    <scope>NUCLEOTIDE SEQUENCE [LARGE SCALE GENOMIC DNA]</scope>
    <source>
        <strain evidence="4 5">R1</strain>
    </source>
</reference>
<dbReference type="InterPro" id="IPR011006">
    <property type="entry name" value="CheY-like_superfamily"/>
</dbReference>
<dbReference type="Pfam" id="PF00072">
    <property type="entry name" value="Response_reg"/>
    <property type="match status" value="1"/>
</dbReference>
<dbReference type="AlphaFoldDB" id="A0A286REW7"/>
<feature type="domain" description="Response regulatory" evidence="3">
    <location>
        <begin position="8"/>
        <end position="123"/>
    </location>
</feature>
<dbReference type="PANTHER" id="PTHR44591">
    <property type="entry name" value="STRESS RESPONSE REGULATOR PROTEIN 1"/>
    <property type="match status" value="1"/>
</dbReference>
<evidence type="ECO:0000256" key="1">
    <source>
        <dbReference type="ARBA" id="ARBA00022553"/>
    </source>
</evidence>
<evidence type="ECO:0000313" key="5">
    <source>
        <dbReference type="Proteomes" id="UP000215086"/>
    </source>
</evidence>
<accession>A0A286REW7</accession>
<gene>
    <name evidence="4" type="ORF">THTE_1904</name>
</gene>
<evidence type="ECO:0000256" key="2">
    <source>
        <dbReference type="PROSITE-ProRule" id="PRU00169"/>
    </source>
</evidence>
<name>A0A286REW7_9BACT</name>
<sequence>MSTERDALVLVVDDDVNLLRGLTRVLRHQTFQLLTARSGEEAREILKRWPVDVVICDQHMPGTRGTELLAWIAEHCPRTVRIILTGQPDLKTAVDAINRGQVFRFLTKPCSDWDLVMTIHDALEAARSPMNVSCRRPDHATP</sequence>
<keyword evidence="1 2" id="KW-0597">Phosphoprotein</keyword>
<dbReference type="InterPro" id="IPR001789">
    <property type="entry name" value="Sig_transdc_resp-reg_receiver"/>
</dbReference>
<dbReference type="Proteomes" id="UP000215086">
    <property type="component" value="Chromosome"/>
</dbReference>
<dbReference type="GO" id="GO:0000160">
    <property type="term" value="P:phosphorelay signal transduction system"/>
    <property type="evidence" value="ECO:0007669"/>
    <property type="project" value="InterPro"/>
</dbReference>
<dbReference type="OrthoDB" id="9802066at2"/>
<dbReference type="RefSeq" id="WP_095414804.1">
    <property type="nucleotide sequence ID" value="NZ_CP018477.1"/>
</dbReference>
<dbReference type="CDD" id="cd17569">
    <property type="entry name" value="REC_HupR-like"/>
    <property type="match status" value="1"/>
</dbReference>
<organism evidence="4 5">
    <name type="scientific">Thermogutta terrifontis</name>
    <dbReference type="NCBI Taxonomy" id="1331910"/>
    <lineage>
        <taxon>Bacteria</taxon>
        <taxon>Pseudomonadati</taxon>
        <taxon>Planctomycetota</taxon>
        <taxon>Planctomycetia</taxon>
        <taxon>Pirellulales</taxon>
        <taxon>Thermoguttaceae</taxon>
        <taxon>Thermogutta</taxon>
    </lineage>
</organism>
<dbReference type="PANTHER" id="PTHR44591:SF19">
    <property type="entry name" value="TWO-COMPONENT RESPONSE REGULATOR-RELATED"/>
    <property type="match status" value="1"/>
</dbReference>
<dbReference type="KEGG" id="ttf:THTE_1904"/>
<keyword evidence="5" id="KW-1185">Reference proteome</keyword>